<evidence type="ECO:0000256" key="1">
    <source>
        <dbReference type="SAM" id="MobiDB-lite"/>
    </source>
</evidence>
<protein>
    <submittedName>
        <fullName evidence="2">Uncharacterized protein</fullName>
    </submittedName>
</protein>
<proteinExistence type="predicted"/>
<dbReference type="EMBL" id="HBGU01067925">
    <property type="protein sequence ID" value="CAD9528304.1"/>
    <property type="molecule type" value="Transcribed_RNA"/>
</dbReference>
<gene>
    <name evidence="2" type="ORF">CBRE1094_LOCUS37032</name>
</gene>
<accession>A0A7S2IT27</accession>
<feature type="compositionally biased region" description="Low complexity" evidence="1">
    <location>
        <begin position="62"/>
        <end position="88"/>
    </location>
</feature>
<sequence length="158" mass="16812">MKVIKSWPSFGDHKAGFHSFIREHAHLFSVVGQHPKQIIVPASMRAPANGSQATDREQPVISAAARAASARATPQPTAQQSASQSTPQLAPSHSPLRPDSAGRGLHTMDPNSLRDDLAALKHDLAAAQFALNSAFARMHRLSASLEVEADDAYTSSTA</sequence>
<name>A0A7S2IT27_9EUKA</name>
<organism evidence="2">
    <name type="scientific">Haptolina brevifila</name>
    <dbReference type="NCBI Taxonomy" id="156173"/>
    <lineage>
        <taxon>Eukaryota</taxon>
        <taxon>Haptista</taxon>
        <taxon>Haptophyta</taxon>
        <taxon>Prymnesiophyceae</taxon>
        <taxon>Prymnesiales</taxon>
        <taxon>Prymnesiaceae</taxon>
        <taxon>Haptolina</taxon>
    </lineage>
</organism>
<reference evidence="2" key="1">
    <citation type="submission" date="2021-01" db="EMBL/GenBank/DDBJ databases">
        <authorList>
            <person name="Corre E."/>
            <person name="Pelletier E."/>
            <person name="Niang G."/>
            <person name="Scheremetjew M."/>
            <person name="Finn R."/>
            <person name="Kale V."/>
            <person name="Holt S."/>
            <person name="Cochrane G."/>
            <person name="Meng A."/>
            <person name="Brown T."/>
            <person name="Cohen L."/>
        </authorList>
    </citation>
    <scope>NUCLEOTIDE SEQUENCE</scope>
    <source>
        <strain evidence="2">UTEX LB 985</strain>
    </source>
</reference>
<feature type="region of interest" description="Disordered" evidence="1">
    <location>
        <begin position="47"/>
        <end position="110"/>
    </location>
</feature>
<evidence type="ECO:0000313" key="2">
    <source>
        <dbReference type="EMBL" id="CAD9528304.1"/>
    </source>
</evidence>
<dbReference type="AlphaFoldDB" id="A0A7S2IT27"/>